<keyword evidence="2" id="KW-1185">Reference proteome</keyword>
<dbReference type="Proteomes" id="UP000463883">
    <property type="component" value="Chromosome"/>
</dbReference>
<protein>
    <submittedName>
        <fullName evidence="1">Ethanolamine utilization protein</fullName>
    </submittedName>
</protein>
<evidence type="ECO:0000313" key="1">
    <source>
        <dbReference type="EMBL" id="QHI71557.1"/>
    </source>
</evidence>
<evidence type="ECO:0000313" key="2">
    <source>
        <dbReference type="Proteomes" id="UP000463883"/>
    </source>
</evidence>
<dbReference type="RefSeq" id="WP_162361331.1">
    <property type="nucleotide sequence ID" value="NZ_CP047591.1"/>
</dbReference>
<organism evidence="1 2">
    <name type="scientific">Aminipila terrae</name>
    <dbReference type="NCBI Taxonomy" id="2697030"/>
    <lineage>
        <taxon>Bacteria</taxon>
        <taxon>Bacillati</taxon>
        <taxon>Bacillota</taxon>
        <taxon>Clostridia</taxon>
        <taxon>Peptostreptococcales</taxon>
        <taxon>Anaerovoracaceae</taxon>
        <taxon>Aminipila</taxon>
    </lineage>
</organism>
<reference evidence="1 2" key="1">
    <citation type="submission" date="2020-01" db="EMBL/GenBank/DDBJ databases">
        <title>Genomic analysis of Aminipila sp. CBA3637.</title>
        <authorList>
            <person name="Kim Y.B."/>
            <person name="Roh S.W."/>
        </authorList>
    </citation>
    <scope>NUCLEOTIDE SEQUENCE [LARGE SCALE GENOMIC DNA]</scope>
    <source>
        <strain evidence="1 2">CBA3637</strain>
    </source>
</reference>
<dbReference type="EMBL" id="CP047591">
    <property type="protein sequence ID" value="QHI71557.1"/>
    <property type="molecule type" value="Genomic_DNA"/>
</dbReference>
<sequence length="237" mass="26990">MKFITEEDLRDLYRREPFTTYEMEPGTRLTPGARQFLADRGINMFDDQPFIRKFVVTTSEDVTNAEAEAKKPEALQEKQIDWKHKKLYCKMKSMEALFLSTGQELLSKDVFLAQSVINLGKQFAGVRAFAEGKGLGEIVCCQECSGMNGDNFCKDIEDCFEITEFHMQLEKGKEILNLHKLRCALREVEPVVMEVYEGNESETKLCEEITGKVNRIINALSQMICSAVGGKECQRSN</sequence>
<dbReference type="AlphaFoldDB" id="A0A6P1MCC8"/>
<name>A0A6P1MCC8_9FIRM</name>
<accession>A0A6P1MCC8</accession>
<dbReference type="KEGG" id="amic:Ami3637_03425"/>
<gene>
    <name evidence="1" type="ORF">Ami3637_03425</name>
</gene>
<proteinExistence type="predicted"/>